<gene>
    <name evidence="2" type="ORF">PADG_04155</name>
</gene>
<feature type="region of interest" description="Disordered" evidence="1">
    <location>
        <begin position="208"/>
        <end position="227"/>
    </location>
</feature>
<dbReference type="EMBL" id="KN275960">
    <property type="protein sequence ID" value="EEH48071.2"/>
    <property type="molecule type" value="Genomic_DNA"/>
</dbReference>
<proteinExistence type="predicted"/>
<dbReference type="Proteomes" id="UP000001628">
    <property type="component" value="Unassembled WGS sequence"/>
</dbReference>
<keyword evidence="3" id="KW-1185">Reference proteome</keyword>
<dbReference type="OrthoDB" id="194358at2759"/>
<feature type="compositionally biased region" description="Low complexity" evidence="1">
    <location>
        <begin position="396"/>
        <end position="406"/>
    </location>
</feature>
<dbReference type="OMA" id="NINSTWE"/>
<evidence type="ECO:0000313" key="2">
    <source>
        <dbReference type="EMBL" id="EEH48071.2"/>
    </source>
</evidence>
<name>C1GA69_PARBD</name>
<reference evidence="2 3" key="1">
    <citation type="journal article" date="2011" name="PLoS Genet.">
        <title>Comparative genomic analysis of human fungal pathogens causing paracoccidioidomycosis.</title>
        <authorList>
            <person name="Desjardins C.A."/>
            <person name="Champion M.D."/>
            <person name="Holder J.W."/>
            <person name="Muszewska A."/>
            <person name="Goldberg J."/>
            <person name="Bailao A.M."/>
            <person name="Brigido M.M."/>
            <person name="Ferreira M.E."/>
            <person name="Garcia A.M."/>
            <person name="Grynberg M."/>
            <person name="Gujja S."/>
            <person name="Heiman D.I."/>
            <person name="Henn M.R."/>
            <person name="Kodira C.D."/>
            <person name="Leon-Narvaez H."/>
            <person name="Longo L.V."/>
            <person name="Ma L.J."/>
            <person name="Malavazi I."/>
            <person name="Matsuo A.L."/>
            <person name="Morais F.V."/>
            <person name="Pereira M."/>
            <person name="Rodriguez-Brito S."/>
            <person name="Sakthikumar S."/>
            <person name="Salem-Izacc S.M."/>
            <person name="Sykes S.M."/>
            <person name="Teixeira M.M."/>
            <person name="Vallejo M.C."/>
            <person name="Walter M.E."/>
            <person name="Yandava C."/>
            <person name="Young S."/>
            <person name="Zeng Q."/>
            <person name="Zucker J."/>
            <person name="Felipe M.S."/>
            <person name="Goldman G.H."/>
            <person name="Haas B.J."/>
            <person name="McEwen J.G."/>
            <person name="Nino-Vega G."/>
            <person name="Puccia R."/>
            <person name="San-Blas G."/>
            <person name="Soares C.M."/>
            <person name="Birren B.W."/>
            <person name="Cuomo C.A."/>
        </authorList>
    </citation>
    <scope>NUCLEOTIDE SEQUENCE [LARGE SCALE GENOMIC DNA]</scope>
    <source>
        <strain evidence="2 3">Pb18</strain>
    </source>
</reference>
<dbReference type="InParanoid" id="C1GA69"/>
<dbReference type="KEGG" id="pbn:PADG_04155"/>
<dbReference type="AlphaFoldDB" id="C1GA69"/>
<sequence>MFGSSGRKNKNEIPLMVPIERSRREIRREKNRLAQRRHREAKRRGANKIHVHEIANTGQEQANISSVDKRKSESPCQNEADPIGLDYFEKIDNIPDALEAGQTEKELIDELADIGSSWGANFYQENPLTSHPAGATPETAALHNSPLSVFPISRRQAVRTSDIHHWSSNSDSSPLGPPVPLEQTNSTLIPIGPLDNRQSPLFFESYHSLQSGSEPTPGPSSRLPDLSGSLFHSEDIKKHKDHQFHNEPSQSHHFDDSFRLQSQELMETIAQTSGRSNSTCRNKRRRTTYGGTEHRLEKILSTIEEAGYESLDAAAAEYYTAEFPKDTLLASEQFHSRTRRLSRFLHQVHQGSKTWSEKESTGYRDAVLRATEDIFRDEVYRRAGEPNELSFDQRSHTSQSHSSMNSPLMFPHGDPGISESISGVSPQDTRILAYTAVQNLLRDRDLAPVLMQDVSRLQNTVPEIFTLLTELVRASGLRRPDQSIAVCLFLQMLGI</sequence>
<evidence type="ECO:0000256" key="1">
    <source>
        <dbReference type="SAM" id="MobiDB-lite"/>
    </source>
</evidence>
<dbReference type="eggNOG" id="ENOG502T2FU">
    <property type="taxonomic scope" value="Eukaryota"/>
</dbReference>
<organism evidence="2 3">
    <name type="scientific">Paracoccidioides brasiliensis (strain Pb18)</name>
    <dbReference type="NCBI Taxonomy" id="502780"/>
    <lineage>
        <taxon>Eukaryota</taxon>
        <taxon>Fungi</taxon>
        <taxon>Dikarya</taxon>
        <taxon>Ascomycota</taxon>
        <taxon>Pezizomycotina</taxon>
        <taxon>Eurotiomycetes</taxon>
        <taxon>Eurotiomycetidae</taxon>
        <taxon>Onygenales</taxon>
        <taxon>Ajellomycetaceae</taxon>
        <taxon>Paracoccidioides</taxon>
    </lineage>
</organism>
<dbReference type="VEuPathDB" id="FungiDB:PADG_04155"/>
<dbReference type="HOGENOM" id="CLU_042290_0_0_1"/>
<dbReference type="GeneID" id="22583339"/>
<evidence type="ECO:0000313" key="3">
    <source>
        <dbReference type="Proteomes" id="UP000001628"/>
    </source>
</evidence>
<dbReference type="RefSeq" id="XP_010759342.1">
    <property type="nucleotide sequence ID" value="XM_010761040.1"/>
</dbReference>
<accession>C1GA69</accession>
<feature type="region of interest" description="Disordered" evidence="1">
    <location>
        <begin position="162"/>
        <end position="193"/>
    </location>
</feature>
<evidence type="ECO:0008006" key="4">
    <source>
        <dbReference type="Google" id="ProtNLM"/>
    </source>
</evidence>
<protein>
    <recommendedName>
        <fullName evidence="4">BZIP domain-containing protein</fullName>
    </recommendedName>
</protein>
<feature type="compositionally biased region" description="Basic and acidic residues" evidence="1">
    <location>
        <begin position="386"/>
        <end position="395"/>
    </location>
</feature>
<feature type="region of interest" description="Disordered" evidence="1">
    <location>
        <begin position="386"/>
        <end position="406"/>
    </location>
</feature>